<dbReference type="PANTHER" id="PTHR11070">
    <property type="entry name" value="UVRD / RECB / PCRA DNA HELICASE FAMILY MEMBER"/>
    <property type="match status" value="1"/>
</dbReference>
<evidence type="ECO:0000256" key="1">
    <source>
        <dbReference type="ARBA" id="ARBA00034923"/>
    </source>
</evidence>
<dbReference type="GO" id="GO:0003677">
    <property type="term" value="F:DNA binding"/>
    <property type="evidence" value="ECO:0007669"/>
    <property type="project" value="InterPro"/>
</dbReference>
<dbReference type="EMBL" id="FOUI01000005">
    <property type="protein sequence ID" value="SFM43230.1"/>
    <property type="molecule type" value="Genomic_DNA"/>
</dbReference>
<dbReference type="GO" id="GO:0000725">
    <property type="term" value="P:recombinational repair"/>
    <property type="evidence" value="ECO:0007669"/>
    <property type="project" value="TreeGrafter"/>
</dbReference>
<evidence type="ECO:0000313" key="4">
    <source>
        <dbReference type="Proteomes" id="UP000243629"/>
    </source>
</evidence>
<dbReference type="GO" id="GO:0043138">
    <property type="term" value="F:3'-5' DNA helicase activity"/>
    <property type="evidence" value="ECO:0007669"/>
    <property type="project" value="TreeGrafter"/>
</dbReference>
<dbReference type="RefSeq" id="WP_093474383.1">
    <property type="nucleotide sequence ID" value="NZ_FOUI01000005.1"/>
</dbReference>
<organism evidence="3 4">
    <name type="scientific">Halopseudomonas yangmingensis</name>
    <dbReference type="NCBI Taxonomy" id="1720063"/>
    <lineage>
        <taxon>Bacteria</taxon>
        <taxon>Pseudomonadati</taxon>
        <taxon>Pseudomonadota</taxon>
        <taxon>Gammaproteobacteria</taxon>
        <taxon>Pseudomonadales</taxon>
        <taxon>Pseudomonadaceae</taxon>
        <taxon>Halopseudomonas</taxon>
    </lineage>
</organism>
<keyword evidence="3" id="KW-0347">Helicase</keyword>
<keyword evidence="3" id="KW-0067">ATP-binding</keyword>
<dbReference type="Pfam" id="PF01443">
    <property type="entry name" value="Viral_helicase1"/>
    <property type="match status" value="1"/>
</dbReference>
<feature type="domain" description="(+)RNA virus helicase C-terminal" evidence="2">
    <location>
        <begin position="132"/>
        <end position="341"/>
    </location>
</feature>
<dbReference type="InterPro" id="IPR027417">
    <property type="entry name" value="P-loop_NTPase"/>
</dbReference>
<dbReference type="GO" id="GO:0005524">
    <property type="term" value="F:ATP binding"/>
    <property type="evidence" value="ECO:0007669"/>
    <property type="project" value="InterPro"/>
</dbReference>
<dbReference type="InterPro" id="IPR000212">
    <property type="entry name" value="DNA_helicase_UvrD/REP"/>
</dbReference>
<dbReference type="AlphaFoldDB" id="A0A1I4QU29"/>
<dbReference type="PANTHER" id="PTHR11070:SF2">
    <property type="entry name" value="ATP-DEPENDENT DNA HELICASE SRS2"/>
    <property type="match status" value="1"/>
</dbReference>
<sequence length="355" mass="40109">MPNFLTLAVAGGRKTQGLVNHCRSLPSERKVALLTFTQTNQQEVRSRLAAQAGHATGVEVMGWYTFLLKHFAYPFLRFKLPGERVGGFDFDGRPSRFAQGKNRFMAFGNRIYGCELGRLAFELMETTPVLLHRLECIYDEILIDEVQDLAGYDWEILQALLHSRIEVRLVGDVRQAVLSTNPRGFKNKQFGYAASLEWFRDREAEGCLSITYATITYRCREEIAAFSDSIFDASWGFPGTVSENNDETDHDGVYLVHTEHVHEYLARYTPQCLRNSISTAKHLDLPFQNFKGVKGATFERVLIAPTKNIEHFIKKGTPLEATAAAAFYVAATRAKQSLVIVIDQPGKSQLPYWTP</sequence>
<protein>
    <recommendedName>
        <fullName evidence="1">DNA 3'-5' helicase II</fullName>
    </recommendedName>
</protein>
<reference evidence="4" key="1">
    <citation type="submission" date="2016-10" db="EMBL/GenBank/DDBJ databases">
        <authorList>
            <person name="Varghese N."/>
            <person name="Submissions S."/>
        </authorList>
    </citation>
    <scope>NUCLEOTIDE SEQUENCE [LARGE SCALE GENOMIC DNA]</scope>
    <source>
        <strain evidence="4">DSM 24213</strain>
    </source>
</reference>
<dbReference type="Proteomes" id="UP000243629">
    <property type="component" value="Unassembled WGS sequence"/>
</dbReference>
<dbReference type="STRING" id="1720063.SAMN05216217_10531"/>
<dbReference type="SUPFAM" id="SSF52540">
    <property type="entry name" value="P-loop containing nucleoside triphosphate hydrolases"/>
    <property type="match status" value="1"/>
</dbReference>
<proteinExistence type="predicted"/>
<gene>
    <name evidence="3" type="ORF">SAMN05216217_10531</name>
</gene>
<evidence type="ECO:0000259" key="2">
    <source>
        <dbReference type="Pfam" id="PF01443"/>
    </source>
</evidence>
<dbReference type="InterPro" id="IPR027351">
    <property type="entry name" value="(+)RNA_virus_helicase_core_dom"/>
</dbReference>
<keyword evidence="3" id="KW-0378">Hydrolase</keyword>
<evidence type="ECO:0000313" key="3">
    <source>
        <dbReference type="EMBL" id="SFM43230.1"/>
    </source>
</evidence>
<keyword evidence="3" id="KW-0547">Nucleotide-binding</keyword>
<dbReference type="Gene3D" id="3.40.50.300">
    <property type="entry name" value="P-loop containing nucleotide triphosphate hydrolases"/>
    <property type="match status" value="1"/>
</dbReference>
<name>A0A1I4QU29_9GAMM</name>
<keyword evidence="4" id="KW-1185">Reference proteome</keyword>
<dbReference type="OrthoDB" id="5107704at2"/>
<accession>A0A1I4QU29</accession>